<dbReference type="EMBL" id="JANDWN010000010">
    <property type="protein sequence ID" value="MCP9599488.1"/>
    <property type="molecule type" value="Genomic_DNA"/>
</dbReference>
<name>A0AAW5IU11_9BACT</name>
<accession>A0AAW5IU11</accession>
<evidence type="ECO:0000313" key="1">
    <source>
        <dbReference type="EMBL" id="MCP9599488.1"/>
    </source>
</evidence>
<evidence type="ECO:0000313" key="2">
    <source>
        <dbReference type="Proteomes" id="UP001204486"/>
    </source>
</evidence>
<dbReference type="AlphaFoldDB" id="A0AAW5IU11"/>
<comment type="caution">
    <text evidence="1">The sequence shown here is derived from an EMBL/GenBank/DDBJ whole genome shotgun (WGS) entry which is preliminary data.</text>
</comment>
<gene>
    <name evidence="1" type="ORF">NNC55_05895</name>
</gene>
<reference evidence="1" key="1">
    <citation type="submission" date="2022-07" db="EMBL/GenBank/DDBJ databases">
        <title>Prevotella copri.</title>
        <authorList>
            <person name="Yang C."/>
        </authorList>
    </citation>
    <scope>NUCLEOTIDE SEQUENCE</scope>
    <source>
        <strain evidence="1">HF1476</strain>
    </source>
</reference>
<protein>
    <submittedName>
        <fullName evidence="1">Uncharacterized protein</fullName>
    </submittedName>
</protein>
<dbReference type="Proteomes" id="UP001204486">
    <property type="component" value="Unassembled WGS sequence"/>
</dbReference>
<dbReference type="RefSeq" id="WP_254973566.1">
    <property type="nucleotide sequence ID" value="NZ_JANDWK010000010.1"/>
</dbReference>
<proteinExistence type="predicted"/>
<feature type="non-terminal residue" evidence="1">
    <location>
        <position position="1"/>
    </location>
</feature>
<sequence length="72" mass="8375">CRVSDFICIFAILKEVFCKDTNLLRKGKARACESLGFVVNKNNFFSSVSGKRRKTKRVRHRLMTHPLPVFCR</sequence>
<organism evidence="1 2">
    <name type="scientific">Segatella copri</name>
    <dbReference type="NCBI Taxonomy" id="165179"/>
    <lineage>
        <taxon>Bacteria</taxon>
        <taxon>Pseudomonadati</taxon>
        <taxon>Bacteroidota</taxon>
        <taxon>Bacteroidia</taxon>
        <taxon>Bacteroidales</taxon>
        <taxon>Prevotellaceae</taxon>
        <taxon>Segatella</taxon>
    </lineage>
</organism>